<proteinExistence type="predicted"/>
<name>A0A9D4ITF8_DREPO</name>
<dbReference type="EMBL" id="JAIWYP010000008">
    <property type="protein sequence ID" value="KAH3784237.1"/>
    <property type="molecule type" value="Genomic_DNA"/>
</dbReference>
<evidence type="ECO:0000313" key="2">
    <source>
        <dbReference type="Proteomes" id="UP000828390"/>
    </source>
</evidence>
<organism evidence="1 2">
    <name type="scientific">Dreissena polymorpha</name>
    <name type="common">Zebra mussel</name>
    <name type="synonym">Mytilus polymorpha</name>
    <dbReference type="NCBI Taxonomy" id="45954"/>
    <lineage>
        <taxon>Eukaryota</taxon>
        <taxon>Metazoa</taxon>
        <taxon>Spiralia</taxon>
        <taxon>Lophotrochozoa</taxon>
        <taxon>Mollusca</taxon>
        <taxon>Bivalvia</taxon>
        <taxon>Autobranchia</taxon>
        <taxon>Heteroconchia</taxon>
        <taxon>Euheterodonta</taxon>
        <taxon>Imparidentia</taxon>
        <taxon>Neoheterodontei</taxon>
        <taxon>Myida</taxon>
        <taxon>Dreissenoidea</taxon>
        <taxon>Dreissenidae</taxon>
        <taxon>Dreissena</taxon>
    </lineage>
</organism>
<dbReference type="Proteomes" id="UP000828390">
    <property type="component" value="Unassembled WGS sequence"/>
</dbReference>
<gene>
    <name evidence="1" type="ORF">DPMN_162190</name>
</gene>
<sequence>MRSLCGIQTLTRRHPDMLRTSMLLRRLKDMQTQLQDIVNPSVSEEPTGACVKSPPSITYTKQSAKRWQKHYILASFWTKRRLLHVALK</sequence>
<keyword evidence="2" id="KW-1185">Reference proteome</keyword>
<reference evidence="1" key="2">
    <citation type="submission" date="2020-11" db="EMBL/GenBank/DDBJ databases">
        <authorList>
            <person name="McCartney M.A."/>
            <person name="Auch B."/>
            <person name="Kono T."/>
            <person name="Mallez S."/>
            <person name="Becker A."/>
            <person name="Gohl D.M."/>
            <person name="Silverstein K.A.T."/>
            <person name="Koren S."/>
            <person name="Bechman K.B."/>
            <person name="Herman A."/>
            <person name="Abrahante J.E."/>
            <person name="Garbe J."/>
        </authorList>
    </citation>
    <scope>NUCLEOTIDE SEQUENCE</scope>
    <source>
        <strain evidence="1">Duluth1</strain>
        <tissue evidence="1">Whole animal</tissue>
    </source>
</reference>
<protein>
    <submittedName>
        <fullName evidence="1">Uncharacterized protein</fullName>
    </submittedName>
</protein>
<evidence type="ECO:0000313" key="1">
    <source>
        <dbReference type="EMBL" id="KAH3784237.1"/>
    </source>
</evidence>
<reference evidence="1" key="1">
    <citation type="journal article" date="2019" name="bioRxiv">
        <title>The Genome of the Zebra Mussel, Dreissena polymorpha: A Resource for Invasive Species Research.</title>
        <authorList>
            <person name="McCartney M.A."/>
            <person name="Auch B."/>
            <person name="Kono T."/>
            <person name="Mallez S."/>
            <person name="Zhang Y."/>
            <person name="Obille A."/>
            <person name="Becker A."/>
            <person name="Abrahante J.E."/>
            <person name="Garbe J."/>
            <person name="Badalamenti J.P."/>
            <person name="Herman A."/>
            <person name="Mangelson H."/>
            <person name="Liachko I."/>
            <person name="Sullivan S."/>
            <person name="Sone E.D."/>
            <person name="Koren S."/>
            <person name="Silverstein K.A.T."/>
            <person name="Beckman K.B."/>
            <person name="Gohl D.M."/>
        </authorList>
    </citation>
    <scope>NUCLEOTIDE SEQUENCE</scope>
    <source>
        <strain evidence="1">Duluth1</strain>
        <tissue evidence="1">Whole animal</tissue>
    </source>
</reference>
<accession>A0A9D4ITF8</accession>
<comment type="caution">
    <text evidence="1">The sequence shown here is derived from an EMBL/GenBank/DDBJ whole genome shotgun (WGS) entry which is preliminary data.</text>
</comment>
<dbReference type="AlphaFoldDB" id="A0A9D4ITF8"/>